<evidence type="ECO:0000256" key="1">
    <source>
        <dbReference type="ARBA" id="ARBA00006887"/>
    </source>
</evidence>
<dbReference type="InterPro" id="IPR002301">
    <property type="entry name" value="Ile-tRNA-ligase"/>
</dbReference>
<evidence type="ECO:0000313" key="11">
    <source>
        <dbReference type="EMBL" id="BDI32866.1"/>
    </source>
</evidence>
<dbReference type="InterPro" id="IPR050081">
    <property type="entry name" value="Ile-tRNA_ligase"/>
</dbReference>
<dbReference type="Gene3D" id="1.10.10.830">
    <property type="entry name" value="Ile-tRNA synthetase CP2 domain-like"/>
    <property type="match status" value="1"/>
</dbReference>
<proteinExistence type="inferred from homology"/>
<feature type="short sequence motif" description="'HIGH' region" evidence="10">
    <location>
        <begin position="77"/>
        <end position="87"/>
    </location>
</feature>
<dbReference type="Proteomes" id="UP000287394">
    <property type="component" value="Chromosome"/>
</dbReference>
<dbReference type="EMBL" id="AP025739">
    <property type="protein sequence ID" value="BDI32866.1"/>
    <property type="molecule type" value="Genomic_DNA"/>
</dbReference>
<dbReference type="FunFam" id="3.40.50.620:FF:000092">
    <property type="entry name" value="Isoleucine--tRNA ligase"/>
    <property type="match status" value="1"/>
</dbReference>
<dbReference type="InterPro" id="IPR009080">
    <property type="entry name" value="tRNAsynth_Ia_anticodon-bd"/>
</dbReference>
<gene>
    <name evidence="10 11" type="primary">ileS</name>
    <name evidence="11" type="ORF">CCAX7_49170</name>
</gene>
<name>A0A402CQ58_9BACT</name>
<dbReference type="AlphaFoldDB" id="A0A402CQ58"/>
<dbReference type="GO" id="GO:0005829">
    <property type="term" value="C:cytosol"/>
    <property type="evidence" value="ECO:0007669"/>
    <property type="project" value="TreeGrafter"/>
</dbReference>
<feature type="binding site" evidence="10">
    <location>
        <position position="583"/>
    </location>
    <ligand>
        <name>L-isoleucyl-5'-AMP</name>
        <dbReference type="ChEBI" id="CHEBI:178002"/>
    </ligand>
</feature>
<dbReference type="SUPFAM" id="SSF52374">
    <property type="entry name" value="Nucleotidylyl transferase"/>
    <property type="match status" value="1"/>
</dbReference>
<keyword evidence="3 10" id="KW-0436">Ligase</keyword>
<evidence type="ECO:0000256" key="6">
    <source>
        <dbReference type="ARBA" id="ARBA00022917"/>
    </source>
</evidence>
<dbReference type="InterPro" id="IPR009008">
    <property type="entry name" value="Val/Leu/Ile-tRNA-synth_edit"/>
</dbReference>
<dbReference type="GO" id="GO:0000049">
    <property type="term" value="F:tRNA binding"/>
    <property type="evidence" value="ECO:0007669"/>
    <property type="project" value="InterPro"/>
</dbReference>
<dbReference type="CDD" id="cd00818">
    <property type="entry name" value="IleRS_core"/>
    <property type="match status" value="1"/>
</dbReference>
<keyword evidence="5 10" id="KW-0067">ATP-binding</keyword>
<dbReference type="Gene3D" id="1.10.730.20">
    <property type="match status" value="1"/>
</dbReference>
<dbReference type="FunCoup" id="A0A402CQ58">
    <property type="interactions" value="475"/>
</dbReference>
<dbReference type="InterPro" id="IPR023585">
    <property type="entry name" value="Ile-tRNA-ligase_type1"/>
</dbReference>
<dbReference type="HAMAP" id="MF_02002">
    <property type="entry name" value="Ile_tRNA_synth_type1"/>
    <property type="match status" value="1"/>
</dbReference>
<keyword evidence="6 10" id="KW-0648">Protein biosynthesis</keyword>
<comment type="function">
    <text evidence="8 10">Catalyzes the attachment of isoleucine to tRNA(Ile). As IleRS can inadvertently accommodate and process structurally similar amino acids such as valine, to avoid such errors it has two additional distinct tRNA(Ile)-dependent editing activities. One activity is designated as 'pretransfer' editing and involves the hydrolysis of activated Val-AMP. The other activity is designated 'posttransfer' editing and involves deacylation of mischarged Val-tRNA(Ile).</text>
</comment>
<dbReference type="InterPro" id="IPR033708">
    <property type="entry name" value="Anticodon_Ile_BEm"/>
</dbReference>
<sequence length="953" mass="106286">MTEPEKKPDYSQTLNVPKPDVKNPDGVDTNPLSIPLRANLAKREPAILDFWKTQRVYDESLKPTTSLGTFILHDGPPFSNGNIHIGHAFNKILKDVIMKFRSMQGYATPYIPGWDNNGLPIEVLVAKEFREKNYVPTPLEIRNRCREVATEWVGKQSEQFQRLGIRGDWARPYLTMTPQMAAKQLEVFAEMVEKGYIYRGLKPVYWSLVDETALAEAEIEYKDVKDPSIYVRFGLRADPDGIFGADADATKCYTVIWTTTPWTIPANVAVAAGPDIEYAVIEHEDRRYLVASDRLGATVAAANFTGWQVLSTHKGSDLKNLMFEHPLFDRAAPLVLADYVTTGDGTGVVHTAPGHGKDDFLTGQKYNLPVLQILTGDGYFNEDAGAPFTGLRKKEGSQLVLDRLSETGSLLALEEILHSYPHGWRSKDPLVFRATVQWFMNIDHNGHREKCLKAIEGVKWYPKESIDRMKPMVSGRPDWCISRQRSWGVGIPVFYAQPSGTPLLAKESILAVRDLVAEHGTDAWFERDAKDILPAGFKHPETGETEFTKETDIFDVWFDSGATNQTVLGQWPELSYPADVYLEGGDQHRGWFNSSLMIGMAVTGKAPFKQVVTNGWTLDESGRKMSKSAMNGVAPSTVCDKYGADVLRLWVSSTDYFGDVRVGEKILDQVSTTYRTLRGALRFALSNLYVHSADDFDPALHAVPYADLPEIDRWALHRLNEVVRSSVQAYEAYEFQKVIQNVLGLCTADFSAFYFDVIKDRLYSYGANSPERRSAQTTLFEIASALTRLLSPILSFTAEEVWQKLRMPSKPVSVQLAALPSDRAEFRAPELAARWSQLLSVRDEVNKTLEGVKKRLELALTITIDAETFEALRPYTNQLPALLLVSEVTLRQGTAPGVHVINNGAAPGAKCARCWVAVKEGGEDPASVCASGCVRAWRAQTITDGDIVARRLA</sequence>
<dbReference type="SUPFAM" id="SSF47323">
    <property type="entry name" value="Anticodon-binding domain of a subclass of class I aminoacyl-tRNA synthetases"/>
    <property type="match status" value="1"/>
</dbReference>
<evidence type="ECO:0000256" key="8">
    <source>
        <dbReference type="ARBA" id="ARBA00025217"/>
    </source>
</evidence>
<dbReference type="OrthoDB" id="9810365at2"/>
<reference evidence="11 12" key="1">
    <citation type="journal article" date="2019" name="Int. J. Syst. Evol. Microbiol.">
        <title>Capsulimonas corticalis gen. nov., sp. nov., an aerobic capsulated bacterium, of a novel bacterial order, Capsulimonadales ord. nov., of the class Armatimonadia of the phylum Armatimonadetes.</title>
        <authorList>
            <person name="Li J."/>
            <person name="Kudo C."/>
            <person name="Tonouchi A."/>
        </authorList>
    </citation>
    <scope>NUCLEOTIDE SEQUENCE [LARGE SCALE GENOMIC DNA]</scope>
    <source>
        <strain evidence="11 12">AX-7</strain>
    </source>
</reference>
<evidence type="ECO:0000313" key="12">
    <source>
        <dbReference type="Proteomes" id="UP000287394"/>
    </source>
</evidence>
<keyword evidence="4 10" id="KW-0547">Nucleotide-binding</keyword>
<accession>A0A402CQ58</accession>
<dbReference type="KEGG" id="ccot:CCAX7_49170"/>
<dbReference type="NCBIfam" id="TIGR00392">
    <property type="entry name" value="ileS"/>
    <property type="match status" value="1"/>
</dbReference>
<dbReference type="GO" id="GO:0006428">
    <property type="term" value="P:isoleucyl-tRNA aminoacylation"/>
    <property type="evidence" value="ECO:0007669"/>
    <property type="project" value="UniProtKB-UniRule"/>
</dbReference>
<feature type="short sequence motif" description="'KMSKS' region" evidence="10">
    <location>
        <begin position="624"/>
        <end position="628"/>
    </location>
</feature>
<dbReference type="EC" id="6.1.1.5" evidence="10"/>
<dbReference type="Gene3D" id="3.90.740.10">
    <property type="entry name" value="Valyl/Leucyl/Isoleucyl-tRNA synthetase, editing domain"/>
    <property type="match status" value="1"/>
</dbReference>
<keyword evidence="12" id="KW-1185">Reference proteome</keyword>
<evidence type="ECO:0000256" key="2">
    <source>
        <dbReference type="ARBA" id="ARBA00022490"/>
    </source>
</evidence>
<dbReference type="InterPro" id="IPR014729">
    <property type="entry name" value="Rossmann-like_a/b/a_fold"/>
</dbReference>
<comment type="domain">
    <text evidence="10">IleRS has two distinct active sites: one for aminoacylation and one for editing. The misactivated valine is translocated from the active site to the editing site, which sterically excludes the correctly activated isoleucine. The single editing site contains two valyl binding pockets, one specific for each substrate (Val-AMP or Val-tRNA(Ile)).</text>
</comment>
<dbReference type="PANTHER" id="PTHR42765">
    <property type="entry name" value="SOLEUCYL-TRNA SYNTHETASE"/>
    <property type="match status" value="1"/>
</dbReference>
<evidence type="ECO:0000256" key="3">
    <source>
        <dbReference type="ARBA" id="ARBA00022598"/>
    </source>
</evidence>
<dbReference type="SUPFAM" id="SSF50677">
    <property type="entry name" value="ValRS/IleRS/LeuRS editing domain"/>
    <property type="match status" value="1"/>
</dbReference>
<protein>
    <recommendedName>
        <fullName evidence="10">Isoleucine--tRNA ligase</fullName>
        <ecNumber evidence="10">6.1.1.5</ecNumber>
    </recommendedName>
    <alternativeName>
        <fullName evidence="10">Isoleucyl-tRNA synthetase</fullName>
        <shortName evidence="10">IleRS</shortName>
    </alternativeName>
</protein>
<feature type="binding site" evidence="10">
    <location>
        <position position="627"/>
    </location>
    <ligand>
        <name>ATP</name>
        <dbReference type="ChEBI" id="CHEBI:30616"/>
    </ligand>
</feature>
<comment type="catalytic activity">
    <reaction evidence="9 10">
        <text>tRNA(Ile) + L-isoleucine + ATP = L-isoleucyl-tRNA(Ile) + AMP + diphosphate</text>
        <dbReference type="Rhea" id="RHEA:11060"/>
        <dbReference type="Rhea" id="RHEA-COMP:9666"/>
        <dbReference type="Rhea" id="RHEA-COMP:9695"/>
        <dbReference type="ChEBI" id="CHEBI:30616"/>
        <dbReference type="ChEBI" id="CHEBI:33019"/>
        <dbReference type="ChEBI" id="CHEBI:58045"/>
        <dbReference type="ChEBI" id="CHEBI:78442"/>
        <dbReference type="ChEBI" id="CHEBI:78528"/>
        <dbReference type="ChEBI" id="CHEBI:456215"/>
        <dbReference type="EC" id="6.1.1.5"/>
    </reaction>
</comment>
<comment type="caution">
    <text evidence="10">Lacks conserved residue(s) required for the propagation of feature annotation.</text>
</comment>
<dbReference type="PROSITE" id="PS00178">
    <property type="entry name" value="AA_TRNA_LIGASE_I"/>
    <property type="match status" value="1"/>
</dbReference>
<dbReference type="Pfam" id="PF08264">
    <property type="entry name" value="Anticodon_1"/>
    <property type="match status" value="1"/>
</dbReference>
<evidence type="ECO:0000256" key="7">
    <source>
        <dbReference type="ARBA" id="ARBA00023146"/>
    </source>
</evidence>
<dbReference type="Gene3D" id="3.40.50.620">
    <property type="entry name" value="HUPs"/>
    <property type="match status" value="2"/>
</dbReference>
<dbReference type="GO" id="GO:0004822">
    <property type="term" value="F:isoleucine-tRNA ligase activity"/>
    <property type="evidence" value="ECO:0007669"/>
    <property type="project" value="UniProtKB-UniRule"/>
</dbReference>
<dbReference type="Pfam" id="PF00133">
    <property type="entry name" value="tRNA-synt_1"/>
    <property type="match status" value="1"/>
</dbReference>
<organism evidence="11 12">
    <name type="scientific">Capsulimonas corticalis</name>
    <dbReference type="NCBI Taxonomy" id="2219043"/>
    <lineage>
        <taxon>Bacteria</taxon>
        <taxon>Bacillati</taxon>
        <taxon>Armatimonadota</taxon>
        <taxon>Armatimonadia</taxon>
        <taxon>Capsulimonadales</taxon>
        <taxon>Capsulimonadaceae</taxon>
        <taxon>Capsulimonas</taxon>
    </lineage>
</organism>
<evidence type="ECO:0000256" key="5">
    <source>
        <dbReference type="ARBA" id="ARBA00022840"/>
    </source>
</evidence>
<keyword evidence="2 10" id="KW-0963">Cytoplasm</keyword>
<comment type="subunit">
    <text evidence="10">Monomer.</text>
</comment>
<evidence type="ECO:0000256" key="10">
    <source>
        <dbReference type="HAMAP-Rule" id="MF_02002"/>
    </source>
</evidence>
<keyword evidence="7 10" id="KW-0030">Aminoacyl-tRNA synthetase</keyword>
<evidence type="ECO:0000256" key="9">
    <source>
        <dbReference type="ARBA" id="ARBA00048359"/>
    </source>
</evidence>
<dbReference type="RefSeq" id="WP_119319442.1">
    <property type="nucleotide sequence ID" value="NZ_AP025739.1"/>
</dbReference>
<dbReference type="GO" id="GO:0005524">
    <property type="term" value="F:ATP binding"/>
    <property type="evidence" value="ECO:0007669"/>
    <property type="project" value="UniProtKB-UniRule"/>
</dbReference>
<dbReference type="CDD" id="cd07960">
    <property type="entry name" value="Anticodon_Ia_Ile_BEm"/>
    <property type="match status" value="1"/>
</dbReference>
<dbReference type="InterPro" id="IPR002300">
    <property type="entry name" value="aa-tRNA-synth_Ia"/>
</dbReference>
<dbReference type="GO" id="GO:0002161">
    <property type="term" value="F:aminoacyl-tRNA deacylase activity"/>
    <property type="evidence" value="ECO:0007669"/>
    <property type="project" value="InterPro"/>
</dbReference>
<evidence type="ECO:0000256" key="4">
    <source>
        <dbReference type="ARBA" id="ARBA00022741"/>
    </source>
</evidence>
<comment type="similarity">
    <text evidence="1 10">Belongs to the class-I aminoacyl-tRNA synthetase family. IleS type 1 subfamily.</text>
</comment>
<comment type="subcellular location">
    <subcellularLocation>
        <location evidence="10">Cytoplasm</location>
    </subcellularLocation>
</comment>
<dbReference type="PANTHER" id="PTHR42765:SF1">
    <property type="entry name" value="ISOLEUCINE--TRNA LIGASE, MITOCHONDRIAL"/>
    <property type="match status" value="1"/>
</dbReference>
<dbReference type="PRINTS" id="PR00984">
    <property type="entry name" value="TRNASYNTHILE"/>
</dbReference>
<dbReference type="InterPro" id="IPR001412">
    <property type="entry name" value="aa-tRNA-synth_I_CS"/>
</dbReference>
<dbReference type="InterPro" id="IPR013155">
    <property type="entry name" value="M/V/L/I-tRNA-synth_anticd-bd"/>
</dbReference>